<dbReference type="SUPFAM" id="SSF56219">
    <property type="entry name" value="DNase I-like"/>
    <property type="match status" value="1"/>
</dbReference>
<keyword evidence="2" id="KW-1185">Reference proteome</keyword>
<evidence type="ECO:0000313" key="2">
    <source>
        <dbReference type="Proteomes" id="UP001603857"/>
    </source>
</evidence>
<accession>A0ABD1L599</accession>
<reference evidence="1 2" key="1">
    <citation type="submission" date="2024-08" db="EMBL/GenBank/DDBJ databases">
        <title>Insights into the chromosomal genome structure of Flemingia macrophylla.</title>
        <authorList>
            <person name="Ding Y."/>
            <person name="Zhao Y."/>
            <person name="Bi W."/>
            <person name="Wu M."/>
            <person name="Zhao G."/>
            <person name="Gong Y."/>
            <person name="Li W."/>
            <person name="Zhang P."/>
        </authorList>
    </citation>
    <scope>NUCLEOTIDE SEQUENCE [LARGE SCALE GENOMIC DNA]</scope>
    <source>
        <strain evidence="1">DYQJB</strain>
        <tissue evidence="1">Leaf</tissue>
    </source>
</reference>
<protein>
    <recommendedName>
        <fullName evidence="3">DUF4283 domain-containing protein</fullName>
    </recommendedName>
</protein>
<dbReference type="AlphaFoldDB" id="A0ABD1L599"/>
<dbReference type="EMBL" id="JBGMDY010000011">
    <property type="protein sequence ID" value="KAL2318697.1"/>
    <property type="molecule type" value="Genomic_DNA"/>
</dbReference>
<name>A0ABD1L599_9FABA</name>
<dbReference type="InterPro" id="IPR036691">
    <property type="entry name" value="Endo/exonu/phosph_ase_sf"/>
</dbReference>
<dbReference type="Proteomes" id="UP001603857">
    <property type="component" value="Unassembled WGS sequence"/>
</dbReference>
<evidence type="ECO:0008006" key="3">
    <source>
        <dbReference type="Google" id="ProtNLM"/>
    </source>
</evidence>
<sequence>MFSFSRGDVREGRDSGLLDLRMCGMWKLRNKSRIIFGWILTNCELILPNTTKDVVKGNAYSMWMSKDNLENVWRNDEEWKGVFFNSRREIKDRLHRCFVGEIRREVDAYDVQDLIWDEGLHLIRATPLGGWKALEVDRERIIWIRLERVPIHAWERDFFMLICDLHADTENLHKLDYAHMKIKTKVGSFINRLIKVKIDNLFFEVNNGMSGSVSSSKWRELMISKKATIESVKEVWDFGRTLGLVCEDDEEEVINTIRCQEVRDAENKKEERRVSQRKSTILYDFLWGGAWNNFVFKASKGLVGGLLILWDSSIFSISEVFEGNHYIGVKRQWSSKEVAVTVINVYAPCIATRQMDLWNELCSVIQARNEPNFCIMGDFNDVRNSTERRGI</sequence>
<gene>
    <name evidence="1" type="ORF">Fmac_032573</name>
</gene>
<evidence type="ECO:0000313" key="1">
    <source>
        <dbReference type="EMBL" id="KAL2318697.1"/>
    </source>
</evidence>
<comment type="caution">
    <text evidence="1">The sequence shown here is derived from an EMBL/GenBank/DDBJ whole genome shotgun (WGS) entry which is preliminary data.</text>
</comment>
<proteinExistence type="predicted"/>
<dbReference type="Gene3D" id="3.60.10.10">
    <property type="entry name" value="Endonuclease/exonuclease/phosphatase"/>
    <property type="match status" value="1"/>
</dbReference>
<organism evidence="1 2">
    <name type="scientific">Flemingia macrophylla</name>
    <dbReference type="NCBI Taxonomy" id="520843"/>
    <lineage>
        <taxon>Eukaryota</taxon>
        <taxon>Viridiplantae</taxon>
        <taxon>Streptophyta</taxon>
        <taxon>Embryophyta</taxon>
        <taxon>Tracheophyta</taxon>
        <taxon>Spermatophyta</taxon>
        <taxon>Magnoliopsida</taxon>
        <taxon>eudicotyledons</taxon>
        <taxon>Gunneridae</taxon>
        <taxon>Pentapetalae</taxon>
        <taxon>rosids</taxon>
        <taxon>fabids</taxon>
        <taxon>Fabales</taxon>
        <taxon>Fabaceae</taxon>
        <taxon>Papilionoideae</taxon>
        <taxon>50 kb inversion clade</taxon>
        <taxon>NPAAA clade</taxon>
        <taxon>indigoferoid/millettioid clade</taxon>
        <taxon>Phaseoleae</taxon>
        <taxon>Flemingia</taxon>
    </lineage>
</organism>